<organism evidence="1 2">
    <name type="scientific">Auriscalpium vulgare</name>
    <dbReference type="NCBI Taxonomy" id="40419"/>
    <lineage>
        <taxon>Eukaryota</taxon>
        <taxon>Fungi</taxon>
        <taxon>Dikarya</taxon>
        <taxon>Basidiomycota</taxon>
        <taxon>Agaricomycotina</taxon>
        <taxon>Agaricomycetes</taxon>
        <taxon>Russulales</taxon>
        <taxon>Auriscalpiaceae</taxon>
        <taxon>Auriscalpium</taxon>
    </lineage>
</organism>
<dbReference type="EMBL" id="MU276189">
    <property type="protein sequence ID" value="KAI0040524.1"/>
    <property type="molecule type" value="Genomic_DNA"/>
</dbReference>
<comment type="caution">
    <text evidence="1">The sequence shown here is derived from an EMBL/GenBank/DDBJ whole genome shotgun (WGS) entry which is preliminary data.</text>
</comment>
<accession>A0ACB8R8L6</accession>
<proteinExistence type="predicted"/>
<reference evidence="1" key="2">
    <citation type="journal article" date="2022" name="New Phytol.">
        <title>Evolutionary transition to the ectomycorrhizal habit in the genomes of a hyperdiverse lineage of mushroom-forming fungi.</title>
        <authorList>
            <person name="Looney B."/>
            <person name="Miyauchi S."/>
            <person name="Morin E."/>
            <person name="Drula E."/>
            <person name="Courty P.E."/>
            <person name="Kohler A."/>
            <person name="Kuo A."/>
            <person name="LaButti K."/>
            <person name="Pangilinan J."/>
            <person name="Lipzen A."/>
            <person name="Riley R."/>
            <person name="Andreopoulos W."/>
            <person name="He G."/>
            <person name="Johnson J."/>
            <person name="Nolan M."/>
            <person name="Tritt A."/>
            <person name="Barry K.W."/>
            <person name="Grigoriev I.V."/>
            <person name="Nagy L.G."/>
            <person name="Hibbett D."/>
            <person name="Henrissat B."/>
            <person name="Matheny P.B."/>
            <person name="Labbe J."/>
            <person name="Martin F.M."/>
        </authorList>
    </citation>
    <scope>NUCLEOTIDE SEQUENCE</scope>
    <source>
        <strain evidence="1">FP105234-sp</strain>
    </source>
</reference>
<protein>
    <submittedName>
        <fullName evidence="1">Carotenoid ester lipase</fullName>
    </submittedName>
</protein>
<name>A0ACB8R8L6_9AGAM</name>
<keyword evidence="2" id="KW-1185">Reference proteome</keyword>
<evidence type="ECO:0000313" key="2">
    <source>
        <dbReference type="Proteomes" id="UP000814033"/>
    </source>
</evidence>
<sequence>MLPLVPLLLAAHVALAAARPPPIPTGESQQHLNVPVVDAIAPSVVELDDAWIIGRTDLTRQVDEFRGIPYASPAIRFERPRLHPPYEGNIYADAYGAACPQHQMRVPAWVNGSLRDSVNAVVSKVYELNVPQSEDCLTLNVARPSGAREDTDLPVVFFIHGGLFQIGGAASYDGAGVVSRSVELGQPIIFVSINYRWAIRSLLLMTPFGFIAGREAQDAGIANLGLQDQRLAMRWVQKYIRKFGGDPQKVTIWGQSAGATSVSLHMLANGGDTEGLFRGAVMQSGGPTTVGDILDGQTHYDALIKSTGCDRSDDSIRCLKFLPYVDMKAAIDKTPNFLGVQGMALPWLPRVDGEFLRASPQEMVRQGKVANVPFIAGNVEDEGSLFSITTRDLRTDEDVKQYLKQFILPNATDGQLRNLLRHYPSALRAGCPFGTGSDNAVGAQTKRIAAIQGDLFFHGPRRFFLKNLAVRQKAWAFVSKRLKDTPWIGAAHATDLLNSFGDGELKDYIVRFVNNLDPHGNGTMYWPMYDPAWPRALMFQDDPDVPVRVGDDDYRREALEAVGNLAGLLF</sequence>
<gene>
    <name evidence="1" type="ORF">FA95DRAFT_1611733</name>
</gene>
<dbReference type="Proteomes" id="UP000814033">
    <property type="component" value="Unassembled WGS sequence"/>
</dbReference>
<reference evidence="1" key="1">
    <citation type="submission" date="2021-02" db="EMBL/GenBank/DDBJ databases">
        <authorList>
            <consortium name="DOE Joint Genome Institute"/>
            <person name="Ahrendt S."/>
            <person name="Looney B.P."/>
            <person name="Miyauchi S."/>
            <person name="Morin E."/>
            <person name="Drula E."/>
            <person name="Courty P.E."/>
            <person name="Chicoki N."/>
            <person name="Fauchery L."/>
            <person name="Kohler A."/>
            <person name="Kuo A."/>
            <person name="Labutti K."/>
            <person name="Pangilinan J."/>
            <person name="Lipzen A."/>
            <person name="Riley R."/>
            <person name="Andreopoulos W."/>
            <person name="He G."/>
            <person name="Johnson J."/>
            <person name="Barry K.W."/>
            <person name="Grigoriev I.V."/>
            <person name="Nagy L."/>
            <person name="Hibbett D."/>
            <person name="Henrissat B."/>
            <person name="Matheny P.B."/>
            <person name="Labbe J."/>
            <person name="Martin F."/>
        </authorList>
    </citation>
    <scope>NUCLEOTIDE SEQUENCE</scope>
    <source>
        <strain evidence="1">FP105234-sp</strain>
    </source>
</reference>
<evidence type="ECO:0000313" key="1">
    <source>
        <dbReference type="EMBL" id="KAI0040524.1"/>
    </source>
</evidence>